<evidence type="ECO:0000256" key="4">
    <source>
        <dbReference type="ARBA" id="ARBA00022801"/>
    </source>
</evidence>
<dbReference type="InterPro" id="IPR011604">
    <property type="entry name" value="PDDEXK-like_dom_sf"/>
</dbReference>
<evidence type="ECO:0000256" key="15">
    <source>
        <dbReference type="SAM" id="MobiDB-lite"/>
    </source>
</evidence>
<keyword evidence="10" id="KW-0413">Isomerase</keyword>
<keyword evidence="7 14" id="KW-0067">ATP-binding</keyword>
<name>A0A6B1I3V4_9EURY</name>
<dbReference type="InterPro" id="IPR027417">
    <property type="entry name" value="P-loop_NTPase"/>
</dbReference>
<dbReference type="Gene3D" id="3.90.320.10">
    <property type="match status" value="1"/>
</dbReference>
<keyword evidence="6" id="KW-0269">Exonuclease</keyword>
<sequence length="967" mass="108559">MSEPTPNDAQRELIESTEGPYLVDAGPGTGKTFAVTRRYGRIVDRPDVEPEDVLLATFTRSAATEMKERIVDHSGYGLRELADAPIRTFHSHCHELLQEHGYAAPTHLGLDERITGSTRILEDELIEAERFREFFGGFRDDHPEHADFYRVLSAPGELLDLIEELASKGIFPTTDGWYRDGESHLDGDFAAFEERFDAANRPRNDGRKQSKLREDLSGFGRDKAYRADAPSKSTLRGGRGTKRLDDDVARQVFYEERDGLKAFVHDVYVEYLRFALRRNYLSFSFLQLFAFVLLCEDERAREAATFEYVMVDEFQDTSEVQFKLALLLSGTDNVCVVGDWKQSIYSFQYADVRNISEFEDRLEGFAADLNDDADRVPFDSPDPTRIELRENYRSTESVIDLSERAIVTRASSGDTVETSPDDVVGLSSNAAFDNTVVEGIRHEDEHEAVLSKVQEIVGSDEYAVEGEDGEPRPPEYGDVAVFTRTRDYGRELLDVAAEYDFPVAYDGGIELFRTDPAKLLLAWLRIVESDADRGWAVVLERAGYAFDEIDHALETGAYPTEPAGFRDDLRALESLGAVARRVFDRYGYTGDVADVLLHTLQSVHDATTATRGDVIRHIERGVETGSTVDVRATAGDDAVTVQTIHTAKGLEYPIVVMANMNEGRFPPRAGGSSVIGYRDPVGLRQRKIYSEEGAHPHVYDNWRHDVIRRCLPREYGEERRLLYVAVTRAESHVVFAAGEDPNTFLEELPVAVEAIEPEVEPFDRGEPADAELPFAVTAPAGPIGHSPHSLMDESVFEEAGERTEAGPEPEADPETRGMDFGSRVHDFAEAYALSDEELPSNDHVRAHARRIVELLDGLSGEKHVEEPVTLPIDIDGRRVTVSGIVDLVHVTADRVEVIDYKTDSTRRAQSEYRKQLSVYYHVLDEWFPEKAVETSLFYTSDGTRERIEPHSIEKLRAFVRAAESESD</sequence>
<evidence type="ECO:0000259" key="16">
    <source>
        <dbReference type="PROSITE" id="PS51198"/>
    </source>
</evidence>
<evidence type="ECO:0000256" key="3">
    <source>
        <dbReference type="ARBA" id="ARBA00022763"/>
    </source>
</evidence>
<dbReference type="GO" id="GO:0000725">
    <property type="term" value="P:recombinational repair"/>
    <property type="evidence" value="ECO:0007669"/>
    <property type="project" value="TreeGrafter"/>
</dbReference>
<dbReference type="Pfam" id="PF00580">
    <property type="entry name" value="UvrD-helicase"/>
    <property type="match status" value="1"/>
</dbReference>
<dbReference type="SUPFAM" id="SSF52540">
    <property type="entry name" value="P-loop containing nucleoside triphosphate hydrolases"/>
    <property type="match status" value="1"/>
</dbReference>
<organism evidence="18 19">
    <name type="scientific">Halorubrum distributum</name>
    <dbReference type="NCBI Taxonomy" id="29283"/>
    <lineage>
        <taxon>Archaea</taxon>
        <taxon>Methanobacteriati</taxon>
        <taxon>Methanobacteriota</taxon>
        <taxon>Stenosarchaea group</taxon>
        <taxon>Halobacteria</taxon>
        <taxon>Halobacteriales</taxon>
        <taxon>Haloferacaceae</taxon>
        <taxon>Halorubrum</taxon>
        <taxon>Halorubrum distributum group</taxon>
    </lineage>
</organism>
<feature type="binding site" evidence="14">
    <location>
        <begin position="25"/>
        <end position="32"/>
    </location>
    <ligand>
        <name>ATP</name>
        <dbReference type="ChEBI" id="CHEBI:30616"/>
    </ligand>
</feature>
<evidence type="ECO:0000256" key="2">
    <source>
        <dbReference type="ARBA" id="ARBA00022741"/>
    </source>
</evidence>
<keyword evidence="2 14" id="KW-0547">Nucleotide-binding</keyword>
<dbReference type="Pfam" id="PF13361">
    <property type="entry name" value="UvrD_C"/>
    <property type="match status" value="2"/>
</dbReference>
<dbReference type="PANTHER" id="PTHR11070:SF2">
    <property type="entry name" value="ATP-DEPENDENT DNA HELICASE SRS2"/>
    <property type="match status" value="1"/>
</dbReference>
<feature type="domain" description="UvrD-like helicase C-terminal" evidence="17">
    <location>
        <begin position="396"/>
        <end position="649"/>
    </location>
</feature>
<evidence type="ECO:0000256" key="10">
    <source>
        <dbReference type="ARBA" id="ARBA00023235"/>
    </source>
</evidence>
<keyword evidence="1" id="KW-0540">Nuclease</keyword>
<dbReference type="EMBL" id="WMEO01000001">
    <property type="protein sequence ID" value="MYL15372.1"/>
    <property type="molecule type" value="Genomic_DNA"/>
</dbReference>
<accession>A0A6B1I3V4</accession>
<dbReference type="SUPFAM" id="SSF52980">
    <property type="entry name" value="Restriction endonuclease-like"/>
    <property type="match status" value="1"/>
</dbReference>
<evidence type="ECO:0000313" key="18">
    <source>
        <dbReference type="EMBL" id="MYL15372.1"/>
    </source>
</evidence>
<dbReference type="GO" id="GO:0003677">
    <property type="term" value="F:DNA binding"/>
    <property type="evidence" value="ECO:0007669"/>
    <property type="project" value="UniProtKB-KW"/>
</dbReference>
<dbReference type="GO" id="GO:0004527">
    <property type="term" value="F:exonuclease activity"/>
    <property type="evidence" value="ECO:0007669"/>
    <property type="project" value="UniProtKB-KW"/>
</dbReference>
<dbReference type="InterPro" id="IPR014017">
    <property type="entry name" value="DNA_helicase_UvrD-like_C"/>
</dbReference>
<dbReference type="GO" id="GO:0005524">
    <property type="term" value="F:ATP binding"/>
    <property type="evidence" value="ECO:0007669"/>
    <property type="project" value="UniProtKB-UniRule"/>
</dbReference>
<evidence type="ECO:0000256" key="12">
    <source>
        <dbReference type="ARBA" id="ARBA00034808"/>
    </source>
</evidence>
<gene>
    <name evidence="18" type="ORF">GLW36_01745</name>
</gene>
<dbReference type="PROSITE" id="PS51217">
    <property type="entry name" value="UVRD_HELICASE_CTER"/>
    <property type="match status" value="1"/>
</dbReference>
<comment type="catalytic activity">
    <reaction evidence="13">
        <text>ATP + H2O = ADP + phosphate + H(+)</text>
        <dbReference type="Rhea" id="RHEA:13065"/>
        <dbReference type="ChEBI" id="CHEBI:15377"/>
        <dbReference type="ChEBI" id="CHEBI:15378"/>
        <dbReference type="ChEBI" id="CHEBI:30616"/>
        <dbReference type="ChEBI" id="CHEBI:43474"/>
        <dbReference type="ChEBI" id="CHEBI:456216"/>
        <dbReference type="EC" id="5.6.2.4"/>
    </reaction>
</comment>
<dbReference type="CDD" id="cd17932">
    <property type="entry name" value="DEXQc_UvrD"/>
    <property type="match status" value="1"/>
</dbReference>
<evidence type="ECO:0000256" key="11">
    <source>
        <dbReference type="ARBA" id="ARBA00034617"/>
    </source>
</evidence>
<dbReference type="InterPro" id="IPR000212">
    <property type="entry name" value="DNA_helicase_UvrD/REP"/>
</dbReference>
<dbReference type="Gene3D" id="1.10.486.10">
    <property type="entry name" value="PCRA, domain 4"/>
    <property type="match status" value="1"/>
</dbReference>
<dbReference type="Proteomes" id="UP000460194">
    <property type="component" value="Unassembled WGS sequence"/>
</dbReference>
<evidence type="ECO:0000256" key="7">
    <source>
        <dbReference type="ARBA" id="ARBA00022840"/>
    </source>
</evidence>
<keyword evidence="8" id="KW-0238">DNA-binding</keyword>
<evidence type="ECO:0000256" key="13">
    <source>
        <dbReference type="ARBA" id="ARBA00048988"/>
    </source>
</evidence>
<reference evidence="18 19" key="1">
    <citation type="submission" date="2019-11" db="EMBL/GenBank/DDBJ databases">
        <title>Genome sequences of 17 halophilic strains isolated from different environments.</title>
        <authorList>
            <person name="Furrow R.E."/>
        </authorList>
    </citation>
    <scope>NUCLEOTIDE SEQUENCE [LARGE SCALE GENOMIC DNA]</scope>
    <source>
        <strain evidence="18 19">22517_05_Cabo</strain>
    </source>
</reference>
<evidence type="ECO:0000256" key="1">
    <source>
        <dbReference type="ARBA" id="ARBA00022722"/>
    </source>
</evidence>
<dbReference type="InterPro" id="IPR038726">
    <property type="entry name" value="PDDEXK_AddAB-type"/>
</dbReference>
<keyword evidence="5 14" id="KW-0347">Helicase</keyword>
<dbReference type="AlphaFoldDB" id="A0A6B1I3V4"/>
<evidence type="ECO:0000313" key="19">
    <source>
        <dbReference type="Proteomes" id="UP000460194"/>
    </source>
</evidence>
<evidence type="ECO:0000256" key="9">
    <source>
        <dbReference type="ARBA" id="ARBA00023204"/>
    </source>
</evidence>
<dbReference type="PANTHER" id="PTHR11070">
    <property type="entry name" value="UVRD / RECB / PCRA DNA HELICASE FAMILY MEMBER"/>
    <property type="match status" value="1"/>
</dbReference>
<dbReference type="Gene3D" id="3.40.50.300">
    <property type="entry name" value="P-loop containing nucleotide triphosphate hydrolases"/>
    <property type="match status" value="4"/>
</dbReference>
<comment type="caution">
    <text evidence="18">The sequence shown here is derived from an EMBL/GenBank/DDBJ whole genome shotgun (WGS) entry which is preliminary data.</text>
</comment>
<keyword evidence="3" id="KW-0227">DNA damage</keyword>
<evidence type="ECO:0000256" key="5">
    <source>
        <dbReference type="ARBA" id="ARBA00022806"/>
    </source>
</evidence>
<dbReference type="InterPro" id="IPR011335">
    <property type="entry name" value="Restrct_endonuc-II-like"/>
</dbReference>
<keyword evidence="9" id="KW-0234">DNA repair</keyword>
<evidence type="ECO:0000256" key="8">
    <source>
        <dbReference type="ARBA" id="ARBA00023125"/>
    </source>
</evidence>
<dbReference type="PROSITE" id="PS51198">
    <property type="entry name" value="UVRD_HELICASE_ATP_BIND"/>
    <property type="match status" value="1"/>
</dbReference>
<dbReference type="EC" id="5.6.2.4" evidence="12"/>
<evidence type="ECO:0000259" key="17">
    <source>
        <dbReference type="PROSITE" id="PS51217"/>
    </source>
</evidence>
<evidence type="ECO:0000256" key="14">
    <source>
        <dbReference type="PROSITE-ProRule" id="PRU00560"/>
    </source>
</evidence>
<dbReference type="GO" id="GO:0043138">
    <property type="term" value="F:3'-5' DNA helicase activity"/>
    <property type="evidence" value="ECO:0007669"/>
    <property type="project" value="UniProtKB-EC"/>
</dbReference>
<comment type="catalytic activity">
    <reaction evidence="11">
        <text>Couples ATP hydrolysis with the unwinding of duplex DNA by translocating in the 3'-5' direction.</text>
        <dbReference type="EC" id="5.6.2.4"/>
    </reaction>
</comment>
<feature type="domain" description="UvrD-like helicase ATP-binding" evidence="16">
    <location>
        <begin position="4"/>
        <end position="395"/>
    </location>
</feature>
<dbReference type="InterPro" id="IPR014016">
    <property type="entry name" value="UvrD-like_ATP-bd"/>
</dbReference>
<feature type="region of interest" description="Disordered" evidence="15">
    <location>
        <begin position="795"/>
        <end position="820"/>
    </location>
</feature>
<protein>
    <recommendedName>
        <fullName evidence="12">DNA 3'-5' helicase</fullName>
        <ecNumber evidence="12">5.6.2.4</ecNumber>
    </recommendedName>
</protein>
<evidence type="ECO:0000256" key="6">
    <source>
        <dbReference type="ARBA" id="ARBA00022839"/>
    </source>
</evidence>
<keyword evidence="4 14" id="KW-0378">Hydrolase</keyword>
<dbReference type="RefSeq" id="WP_159368511.1">
    <property type="nucleotide sequence ID" value="NZ_WMEO01000001.1"/>
</dbReference>
<dbReference type="Pfam" id="PF12705">
    <property type="entry name" value="PDDEXK_1"/>
    <property type="match status" value="1"/>
</dbReference>
<proteinExistence type="predicted"/>